<accession>A0A852Y9K2</accession>
<sequence>MRAWLRSHLPDWLQSVVIIDGPLPWIVGGLAVLALIVAVALTLRGRRIHSARSDGSDHADGTPRSARGIRSRRTSRPLRAVIVLAAAALGAGIGVTLCWLLSDQLQLLEVSLSPVSRAWVAAAFAGVAAFTATIVLSPAAGRVVASLGVILAVTVGALGVNADFGQYPSIGSILGKAADAPLPASLLAAQQQHAPGGTEPLDGDADDLTSVAAPDDQPRNGVIGTVTIPATTSHFAARHAYVYLPPRAIASPETALPVLIMLAGQPGGPDNMVQAGGLRRIADGYASHHDGLAPIIVVPDQLSRPENNPMCLDSSLGDSATYLTVDVPHWILTHLDVQNANGAWALGGFSQGGTCTIQLGSQHPEIFGSLLDISGQVAPFNTSVANTIAVGFHGDAAAYRAALPMTVLAARAPYPGTTAVFSSGELDARYGPGVTQMAAAAKAAGMSVTRLTSPGTSHDWTTVRWSVGHGLPIIGQHLGLGAA</sequence>
<organism evidence="3 4">
    <name type="scientific">Schumannella luteola</name>
    <dbReference type="NCBI Taxonomy" id="472059"/>
    <lineage>
        <taxon>Bacteria</taxon>
        <taxon>Bacillati</taxon>
        <taxon>Actinomycetota</taxon>
        <taxon>Actinomycetes</taxon>
        <taxon>Micrococcales</taxon>
        <taxon>Microbacteriaceae</taxon>
        <taxon>Schumannella</taxon>
    </lineage>
</organism>
<feature type="transmembrane region" description="Helical" evidence="2">
    <location>
        <begin position="143"/>
        <end position="162"/>
    </location>
</feature>
<proteinExistence type="predicted"/>
<dbReference type="Proteomes" id="UP000553888">
    <property type="component" value="Unassembled WGS sequence"/>
</dbReference>
<dbReference type="EMBL" id="JACBZY010000001">
    <property type="protein sequence ID" value="NYG97891.1"/>
    <property type="molecule type" value="Genomic_DNA"/>
</dbReference>
<protein>
    <submittedName>
        <fullName evidence="3">Enterochelin esterase-like enzyme</fullName>
    </submittedName>
</protein>
<dbReference type="InterPro" id="IPR050583">
    <property type="entry name" value="Mycobacterial_A85_antigen"/>
</dbReference>
<feature type="transmembrane region" description="Helical" evidence="2">
    <location>
        <begin position="23"/>
        <end position="43"/>
    </location>
</feature>
<feature type="region of interest" description="Disordered" evidence="1">
    <location>
        <begin position="189"/>
        <end position="216"/>
    </location>
</feature>
<feature type="transmembrane region" description="Helical" evidence="2">
    <location>
        <begin position="80"/>
        <end position="102"/>
    </location>
</feature>
<keyword evidence="4" id="KW-1185">Reference proteome</keyword>
<dbReference type="InterPro" id="IPR000801">
    <property type="entry name" value="Esterase-like"/>
</dbReference>
<evidence type="ECO:0000313" key="3">
    <source>
        <dbReference type="EMBL" id="NYG97891.1"/>
    </source>
</evidence>
<gene>
    <name evidence="3" type="ORF">BJ979_000517</name>
</gene>
<feature type="region of interest" description="Disordered" evidence="1">
    <location>
        <begin position="51"/>
        <end position="71"/>
    </location>
</feature>
<feature type="transmembrane region" description="Helical" evidence="2">
    <location>
        <begin position="118"/>
        <end position="136"/>
    </location>
</feature>
<dbReference type="RefSeq" id="WP_179564889.1">
    <property type="nucleotide sequence ID" value="NZ_JACBZY010000001.1"/>
</dbReference>
<dbReference type="PANTHER" id="PTHR48098">
    <property type="entry name" value="ENTEROCHELIN ESTERASE-RELATED"/>
    <property type="match status" value="1"/>
</dbReference>
<reference evidence="3 4" key="1">
    <citation type="submission" date="2020-07" db="EMBL/GenBank/DDBJ databases">
        <title>Sequencing the genomes of 1000 actinobacteria strains.</title>
        <authorList>
            <person name="Klenk H.-P."/>
        </authorList>
    </citation>
    <scope>NUCLEOTIDE SEQUENCE [LARGE SCALE GENOMIC DNA]</scope>
    <source>
        <strain evidence="3 4">DSM 23141</strain>
    </source>
</reference>
<evidence type="ECO:0000256" key="2">
    <source>
        <dbReference type="SAM" id="Phobius"/>
    </source>
</evidence>
<feature type="compositionally biased region" description="Basic and acidic residues" evidence="1">
    <location>
        <begin position="51"/>
        <end position="61"/>
    </location>
</feature>
<dbReference type="SUPFAM" id="SSF53474">
    <property type="entry name" value="alpha/beta-Hydrolases"/>
    <property type="match status" value="1"/>
</dbReference>
<name>A0A852Y9K2_9MICO</name>
<dbReference type="PANTHER" id="PTHR48098:SF1">
    <property type="entry name" value="DIACYLGLYCEROL ACYLTRANSFERASE_MYCOLYLTRANSFERASE AG85A"/>
    <property type="match status" value="1"/>
</dbReference>
<keyword evidence="2" id="KW-0472">Membrane</keyword>
<dbReference type="GO" id="GO:0016747">
    <property type="term" value="F:acyltransferase activity, transferring groups other than amino-acyl groups"/>
    <property type="evidence" value="ECO:0007669"/>
    <property type="project" value="TreeGrafter"/>
</dbReference>
<dbReference type="Pfam" id="PF00756">
    <property type="entry name" value="Esterase"/>
    <property type="match status" value="1"/>
</dbReference>
<dbReference type="InterPro" id="IPR029058">
    <property type="entry name" value="AB_hydrolase_fold"/>
</dbReference>
<evidence type="ECO:0000256" key="1">
    <source>
        <dbReference type="SAM" id="MobiDB-lite"/>
    </source>
</evidence>
<comment type="caution">
    <text evidence="3">The sequence shown here is derived from an EMBL/GenBank/DDBJ whole genome shotgun (WGS) entry which is preliminary data.</text>
</comment>
<dbReference type="Gene3D" id="3.40.50.1820">
    <property type="entry name" value="alpha/beta hydrolase"/>
    <property type="match status" value="1"/>
</dbReference>
<evidence type="ECO:0000313" key="4">
    <source>
        <dbReference type="Proteomes" id="UP000553888"/>
    </source>
</evidence>
<keyword evidence="2" id="KW-0812">Transmembrane</keyword>
<keyword evidence="2" id="KW-1133">Transmembrane helix</keyword>
<dbReference type="AlphaFoldDB" id="A0A852Y9K2"/>